<dbReference type="EC" id="2.6.1.62" evidence="9"/>
<proteinExistence type="inferred from homology"/>
<feature type="modified residue" description="N6-(pyridoxal phosphate)lysine" evidence="9">
    <location>
        <position position="267"/>
    </location>
</feature>
<feature type="binding site" evidence="9">
    <location>
        <position position="238"/>
    </location>
    <ligand>
        <name>pyridoxal 5'-phosphate</name>
        <dbReference type="ChEBI" id="CHEBI:597326"/>
    </ligand>
</feature>
<protein>
    <recommendedName>
        <fullName evidence="9">Adenosylmethionine-8-amino-7-oxononanoate aminotransferase</fullName>
        <ecNumber evidence="9">2.6.1.62</ecNumber>
    </recommendedName>
    <alternativeName>
        <fullName evidence="9">7,8-diamino-pelargonic acid aminotransferase</fullName>
        <shortName evidence="9">DAPA AT</shortName>
        <shortName evidence="9">DAPA aminotransferase</shortName>
    </alternativeName>
    <alternativeName>
        <fullName evidence="9">7,8-diaminononanoate synthase</fullName>
        <shortName evidence="9">DANS</shortName>
    </alternativeName>
    <alternativeName>
        <fullName evidence="9">Diaminopelargonic acid synthase</fullName>
    </alternativeName>
</protein>
<comment type="subcellular location">
    <subcellularLocation>
        <location evidence="9">Cytoplasm</location>
    </subcellularLocation>
</comment>
<dbReference type="Gene3D" id="3.40.640.10">
    <property type="entry name" value="Type I PLP-dependent aspartate aminotransferase-like (Major domain)"/>
    <property type="match status" value="1"/>
</dbReference>
<dbReference type="InterPro" id="IPR015421">
    <property type="entry name" value="PyrdxlP-dep_Trfase_major"/>
</dbReference>
<feature type="site" description="Participates in the substrate recognition with KAPA and in a stacking interaction with the adenine ring of SAM" evidence="9">
    <location>
        <position position="13"/>
    </location>
</feature>
<comment type="cofactor">
    <cofactor evidence="1 9">
        <name>pyridoxal 5'-phosphate</name>
        <dbReference type="ChEBI" id="CHEBI:597326"/>
    </cofactor>
</comment>
<comment type="catalytic activity">
    <reaction evidence="8 9">
        <text>(8S)-8-amino-7-oxononanoate + S-adenosyl-L-methionine = S-adenosyl-4-methylsulfanyl-2-oxobutanoate + (7R,8S)-7,8-diammoniononanoate</text>
        <dbReference type="Rhea" id="RHEA:16861"/>
        <dbReference type="ChEBI" id="CHEBI:16490"/>
        <dbReference type="ChEBI" id="CHEBI:59789"/>
        <dbReference type="ChEBI" id="CHEBI:149468"/>
        <dbReference type="ChEBI" id="CHEBI:149469"/>
        <dbReference type="EC" id="2.6.1.62"/>
    </reaction>
</comment>
<reference evidence="10 11" key="1">
    <citation type="submission" date="2023-07" db="EMBL/GenBank/DDBJ databases">
        <authorList>
            <person name="Lian W.-H."/>
        </authorList>
    </citation>
    <scope>NUCLEOTIDE SEQUENCE [LARGE SCALE GENOMIC DNA]</scope>
    <source>
        <strain evidence="10 11">SYSU DXS3180</strain>
    </source>
</reference>
<keyword evidence="4 9" id="KW-0808">Transferase</keyword>
<keyword evidence="11" id="KW-1185">Reference proteome</keyword>
<feature type="binding site" evidence="9">
    <location>
        <begin position="108"/>
        <end position="109"/>
    </location>
    <ligand>
        <name>pyridoxal 5'-phosphate</name>
        <dbReference type="ChEBI" id="CHEBI:597326"/>
    </ligand>
</feature>
<dbReference type="PANTHER" id="PTHR42684:SF3">
    <property type="entry name" value="ADENOSYLMETHIONINE-8-AMINO-7-OXONONANOATE AMINOTRANSFERASE"/>
    <property type="match status" value="1"/>
</dbReference>
<dbReference type="Proteomes" id="UP001560573">
    <property type="component" value="Unassembled WGS sequence"/>
</dbReference>
<evidence type="ECO:0000256" key="1">
    <source>
        <dbReference type="ARBA" id="ARBA00001933"/>
    </source>
</evidence>
<dbReference type="InterPro" id="IPR015422">
    <property type="entry name" value="PyrdxlP-dep_Trfase_small"/>
</dbReference>
<evidence type="ECO:0000256" key="5">
    <source>
        <dbReference type="ARBA" id="ARBA00022691"/>
    </source>
</evidence>
<evidence type="ECO:0000256" key="3">
    <source>
        <dbReference type="ARBA" id="ARBA00022576"/>
    </source>
</evidence>
<evidence type="ECO:0000313" key="10">
    <source>
        <dbReference type="EMBL" id="MEX6687754.1"/>
    </source>
</evidence>
<dbReference type="InterPro" id="IPR015424">
    <property type="entry name" value="PyrdxlP-dep_Trfase"/>
</dbReference>
<evidence type="ECO:0000256" key="7">
    <source>
        <dbReference type="ARBA" id="ARBA00022898"/>
    </source>
</evidence>
<evidence type="ECO:0000256" key="2">
    <source>
        <dbReference type="ARBA" id="ARBA00005063"/>
    </source>
</evidence>
<dbReference type="PANTHER" id="PTHR42684">
    <property type="entry name" value="ADENOSYLMETHIONINE-8-AMINO-7-OXONONANOATE AMINOTRANSFERASE"/>
    <property type="match status" value="1"/>
</dbReference>
<evidence type="ECO:0000256" key="4">
    <source>
        <dbReference type="ARBA" id="ARBA00022679"/>
    </source>
</evidence>
<dbReference type="PROSITE" id="PS00600">
    <property type="entry name" value="AA_TRANSFER_CLASS_3"/>
    <property type="match status" value="1"/>
</dbReference>
<feature type="binding site" evidence="9">
    <location>
        <begin position="302"/>
        <end position="303"/>
    </location>
    <ligand>
        <name>pyridoxal 5'-phosphate</name>
        <dbReference type="ChEBI" id="CHEBI:597326"/>
    </ligand>
</feature>
<dbReference type="GO" id="GO:0004015">
    <property type="term" value="F:adenosylmethionine-8-amino-7-oxononanoate transaminase activity"/>
    <property type="evidence" value="ECO:0007669"/>
    <property type="project" value="UniProtKB-EC"/>
</dbReference>
<keyword evidence="3 9" id="KW-0032">Aminotransferase</keyword>
<name>A0ABV3ZH72_9BACT</name>
<dbReference type="Pfam" id="PF00202">
    <property type="entry name" value="Aminotran_3"/>
    <property type="match status" value="1"/>
</dbReference>
<comment type="similarity">
    <text evidence="9">Belongs to the class-III pyridoxal-phosphate-dependent aminotransferase family. BioA subfamily.</text>
</comment>
<dbReference type="NCBIfam" id="NF004624">
    <property type="entry name" value="PRK05964.1"/>
    <property type="match status" value="1"/>
</dbReference>
<dbReference type="Gene3D" id="3.90.1150.10">
    <property type="entry name" value="Aspartate Aminotransferase, domain 1"/>
    <property type="match status" value="1"/>
</dbReference>
<feature type="binding site" evidence="9">
    <location>
        <position position="267"/>
    </location>
    <ligand>
        <name>substrate</name>
    </ligand>
</feature>
<dbReference type="SUPFAM" id="SSF53383">
    <property type="entry name" value="PLP-dependent transferases"/>
    <property type="match status" value="1"/>
</dbReference>
<evidence type="ECO:0000256" key="8">
    <source>
        <dbReference type="ARBA" id="ARBA00048449"/>
    </source>
</evidence>
<comment type="pathway">
    <text evidence="2 9">Cofactor biosynthesis; biotin biosynthesis; 7,8-diaminononanoate from 8-amino-7-oxononanoate (SAM route): step 1/1.</text>
</comment>
<comment type="subunit">
    <text evidence="9">Homodimer.</text>
</comment>
<evidence type="ECO:0000256" key="9">
    <source>
        <dbReference type="HAMAP-Rule" id="MF_00834"/>
    </source>
</evidence>
<keyword evidence="9" id="KW-0963">Cytoplasm</keyword>
<dbReference type="CDD" id="cd00610">
    <property type="entry name" value="OAT_like"/>
    <property type="match status" value="1"/>
</dbReference>
<keyword evidence="5 9" id="KW-0949">S-adenosyl-L-methionine</keyword>
<keyword evidence="6 9" id="KW-0093">Biotin biosynthesis</keyword>
<feature type="binding site" evidence="9">
    <location>
        <position position="301"/>
    </location>
    <ligand>
        <name>substrate</name>
    </ligand>
</feature>
<feature type="binding site" evidence="9">
    <location>
        <position position="146"/>
    </location>
    <ligand>
        <name>substrate</name>
    </ligand>
</feature>
<gene>
    <name evidence="9 10" type="primary">bioA</name>
    <name evidence="10" type="ORF">QTN47_09635</name>
</gene>
<keyword evidence="7 9" id="KW-0663">Pyridoxal phosphate</keyword>
<organism evidence="10 11">
    <name type="scientific">Danxiaibacter flavus</name>
    <dbReference type="NCBI Taxonomy" id="3049108"/>
    <lineage>
        <taxon>Bacteria</taxon>
        <taxon>Pseudomonadati</taxon>
        <taxon>Bacteroidota</taxon>
        <taxon>Chitinophagia</taxon>
        <taxon>Chitinophagales</taxon>
        <taxon>Chitinophagaceae</taxon>
        <taxon>Danxiaibacter</taxon>
    </lineage>
</organism>
<dbReference type="EMBL" id="JAULBC010000002">
    <property type="protein sequence ID" value="MEX6687754.1"/>
    <property type="molecule type" value="Genomic_DNA"/>
</dbReference>
<comment type="caution">
    <text evidence="10">The sequence shown here is derived from an EMBL/GenBank/DDBJ whole genome shotgun (WGS) entry which is preliminary data.</text>
</comment>
<dbReference type="InterPro" id="IPR049704">
    <property type="entry name" value="Aminotrans_3_PPA_site"/>
</dbReference>
<sequence>MIEKDRKYIWHPFTQQKNMADPIAIIRGEGTLLIDADNNTYIDAISSWWVNLHGHAHPYIAGKLYQQAMQLEQVIFAGFTHQPAIDLAERLIDILPGNFAKIFYSDNGSTSTEVALKMAVQYWWNQRKNDVDVKKKNKLLALKNAYHGDTFGAMSVSERSVFTMAFHDLLFEVIFIDAPAADNIEATKELIASHSDEIAAFIYEPLVQGAGGIQMYEATMLDELLSIVQQHDIICIADEVMTGFGRTGKLFCSEYMQNKPDIICLSKGLTGGTMALGVTACTEKIYNAYVNDDKLKTFFHGHSFTANPLACTAALASLDLLLKEECLKQIDWLTEQNKLFAETLLTAEFPVRLKNIRTQGTILAFEIAEGKDEYLNNVSTVFTKKALAHGIYLRPLGNTVYIMPPYCITEEEYERVKEVIIAILIEN</sequence>
<comment type="function">
    <text evidence="9">Catalyzes the transfer of the alpha-amino group from S-adenosyl-L-methionine (SAM) to 7-keto-8-aminopelargonic acid (KAPA) to form 7,8-diaminopelargonic acid (DAPA). It is the only aminotransferase known to utilize SAM as an amino donor.</text>
</comment>
<dbReference type="RefSeq" id="WP_369329343.1">
    <property type="nucleotide sequence ID" value="NZ_JAULBC010000002.1"/>
</dbReference>
<dbReference type="NCBIfam" id="TIGR00508">
    <property type="entry name" value="bioA"/>
    <property type="match status" value="1"/>
</dbReference>
<accession>A0ABV3ZH72</accession>
<dbReference type="HAMAP" id="MF_00834">
    <property type="entry name" value="BioA"/>
    <property type="match status" value="1"/>
</dbReference>
<evidence type="ECO:0000256" key="6">
    <source>
        <dbReference type="ARBA" id="ARBA00022756"/>
    </source>
</evidence>
<dbReference type="InterPro" id="IPR005815">
    <property type="entry name" value="BioA"/>
</dbReference>
<dbReference type="InterPro" id="IPR005814">
    <property type="entry name" value="Aminotrans_3"/>
</dbReference>
<feature type="binding site" evidence="9">
    <location>
        <position position="48"/>
    </location>
    <ligand>
        <name>substrate</name>
    </ligand>
</feature>
<evidence type="ECO:0000313" key="11">
    <source>
        <dbReference type="Proteomes" id="UP001560573"/>
    </source>
</evidence>
<dbReference type="PIRSF" id="PIRSF000521">
    <property type="entry name" value="Transaminase_4ab_Lys_Orn"/>
    <property type="match status" value="1"/>
</dbReference>
<feature type="binding site" evidence="9">
    <location>
        <position position="394"/>
    </location>
    <ligand>
        <name>substrate</name>
    </ligand>
</feature>